<sequence length="74" mass="8379">MLEPFANLVKIAHRRGKFRAHEHSVENHANSDVQFMTPSVPIELRGEEEIDVVLENVIEGEEEIHKADAADYGL</sequence>
<dbReference type="Proteomes" id="UP001234602">
    <property type="component" value="Unassembled WGS sequence"/>
</dbReference>
<name>A0AAW7ILJ5_9BACI</name>
<dbReference type="EMBL" id="JAUCEY010000008">
    <property type="protein sequence ID" value="MDM5455040.1"/>
    <property type="molecule type" value="Genomic_DNA"/>
</dbReference>
<dbReference type="Gene3D" id="3.50.50.60">
    <property type="entry name" value="FAD/NAD(P)-binding domain"/>
    <property type="match status" value="1"/>
</dbReference>
<dbReference type="InterPro" id="IPR036188">
    <property type="entry name" value="FAD/NAD-bd_sf"/>
</dbReference>
<evidence type="ECO:0000313" key="2">
    <source>
        <dbReference type="Proteomes" id="UP001234602"/>
    </source>
</evidence>
<dbReference type="AlphaFoldDB" id="A0AAW7ILJ5"/>
<proteinExistence type="predicted"/>
<reference evidence="1" key="1">
    <citation type="submission" date="2023-06" db="EMBL/GenBank/DDBJ databases">
        <title>Comparative genomics of Bacillaceae isolates and their secondary metabolite potential.</title>
        <authorList>
            <person name="Song L."/>
            <person name="Nielsen L.J."/>
            <person name="Mohite O."/>
            <person name="Xu X."/>
            <person name="Weber T."/>
            <person name="Kovacs A.T."/>
        </authorList>
    </citation>
    <scope>NUCLEOTIDE SEQUENCE</scope>
    <source>
        <strain evidence="1">D8_B_37</strain>
    </source>
</reference>
<evidence type="ECO:0000313" key="1">
    <source>
        <dbReference type="EMBL" id="MDM5455040.1"/>
    </source>
</evidence>
<dbReference type="RefSeq" id="WP_061461906.1">
    <property type="nucleotide sequence ID" value="NZ_CP011008.1"/>
</dbReference>
<gene>
    <name evidence="1" type="ORF">QUF89_23275</name>
</gene>
<protein>
    <submittedName>
        <fullName evidence="1">Uncharacterized protein</fullName>
    </submittedName>
</protein>
<comment type="caution">
    <text evidence="1">The sequence shown here is derived from an EMBL/GenBank/DDBJ whole genome shotgun (WGS) entry which is preliminary data.</text>
</comment>
<accession>A0AAW7ILJ5</accession>
<organism evidence="1 2">
    <name type="scientific">Peribacillus simplex</name>
    <dbReference type="NCBI Taxonomy" id="1478"/>
    <lineage>
        <taxon>Bacteria</taxon>
        <taxon>Bacillati</taxon>
        <taxon>Bacillota</taxon>
        <taxon>Bacilli</taxon>
        <taxon>Bacillales</taxon>
        <taxon>Bacillaceae</taxon>
        <taxon>Peribacillus</taxon>
    </lineage>
</organism>